<dbReference type="InterPro" id="IPR015915">
    <property type="entry name" value="Kelch-typ_b-propeller"/>
</dbReference>
<accession>L8HCG8</accession>
<keyword evidence="1" id="KW-0880">Kelch repeat</keyword>
<evidence type="ECO:0000313" key="3">
    <source>
        <dbReference type="EMBL" id="ELR22890.1"/>
    </source>
</evidence>
<sequence length="259" mass="27807">MEGTGGLSLVLTGPGRMLLLAGTRRKTNICVSVFDRAAHPTWWSGCVASVGSYVFAFGGVDPHTSLPTNSTHVLDTGSGEVSRLDCSASAPAPRWGHTLSPVGNRLYMFGGALSPTICTNDLFLFETGTTLWRELRMKGDCPARRTGHAAAVVGTKVYIFGGKDQQGRLLNDLYILHTSAQYCVESKASTLGSLYVPEIGMCVTTGWSVLPVEESAGLSNSCDFADGSSIEPWALYYGRLHPIVAPHFRTQIKGARCMR</sequence>
<dbReference type="OrthoDB" id="1702718at2759"/>
<keyword evidence="4" id="KW-1185">Reference proteome</keyword>
<gene>
    <name evidence="3" type="ORF">ACA1_397960</name>
</gene>
<proteinExistence type="predicted"/>
<dbReference type="Proteomes" id="UP000011083">
    <property type="component" value="Unassembled WGS sequence"/>
</dbReference>
<reference evidence="3 4" key="1">
    <citation type="journal article" date="2013" name="Genome Biol.">
        <title>Genome of Acanthamoeba castellanii highlights extensive lateral gene transfer and early evolution of tyrosine kinase signaling.</title>
        <authorList>
            <person name="Clarke M."/>
            <person name="Lohan A.J."/>
            <person name="Liu B."/>
            <person name="Lagkouvardos I."/>
            <person name="Roy S."/>
            <person name="Zafar N."/>
            <person name="Bertelli C."/>
            <person name="Schilde C."/>
            <person name="Kianianmomeni A."/>
            <person name="Burglin T.R."/>
            <person name="Frech C."/>
            <person name="Turcotte B."/>
            <person name="Kopec K.O."/>
            <person name="Synnott J.M."/>
            <person name="Choo C."/>
            <person name="Paponov I."/>
            <person name="Finkler A."/>
            <person name="Soon Heng Tan C."/>
            <person name="Hutchins A.P."/>
            <person name="Weinmeier T."/>
            <person name="Rattei T."/>
            <person name="Chu J.S."/>
            <person name="Gimenez G."/>
            <person name="Irimia M."/>
            <person name="Rigden D.J."/>
            <person name="Fitzpatrick D.A."/>
            <person name="Lorenzo-Morales J."/>
            <person name="Bateman A."/>
            <person name="Chiu C.H."/>
            <person name="Tang P."/>
            <person name="Hegemann P."/>
            <person name="Fromm H."/>
            <person name="Raoult D."/>
            <person name="Greub G."/>
            <person name="Miranda-Saavedra D."/>
            <person name="Chen N."/>
            <person name="Nash P."/>
            <person name="Ginger M.L."/>
            <person name="Horn M."/>
            <person name="Schaap P."/>
            <person name="Caler L."/>
            <person name="Loftus B."/>
        </authorList>
    </citation>
    <scope>NUCLEOTIDE SEQUENCE [LARGE SCALE GENOMIC DNA]</scope>
    <source>
        <strain evidence="3 4">Neff</strain>
    </source>
</reference>
<dbReference type="AlphaFoldDB" id="L8HCG8"/>
<dbReference type="SUPFAM" id="SSF117281">
    <property type="entry name" value="Kelch motif"/>
    <property type="match status" value="1"/>
</dbReference>
<dbReference type="Gene3D" id="2.120.10.80">
    <property type="entry name" value="Kelch-type beta propeller"/>
    <property type="match status" value="1"/>
</dbReference>
<dbReference type="STRING" id="1257118.L8HCG8"/>
<evidence type="ECO:0000256" key="2">
    <source>
        <dbReference type="ARBA" id="ARBA00022737"/>
    </source>
</evidence>
<dbReference type="GeneID" id="14923853"/>
<keyword evidence="2" id="KW-0677">Repeat</keyword>
<dbReference type="EMBL" id="KB007869">
    <property type="protein sequence ID" value="ELR22890.1"/>
    <property type="molecule type" value="Genomic_DNA"/>
</dbReference>
<organism evidence="3 4">
    <name type="scientific">Acanthamoeba castellanii (strain ATCC 30010 / Neff)</name>
    <dbReference type="NCBI Taxonomy" id="1257118"/>
    <lineage>
        <taxon>Eukaryota</taxon>
        <taxon>Amoebozoa</taxon>
        <taxon>Discosea</taxon>
        <taxon>Longamoebia</taxon>
        <taxon>Centramoebida</taxon>
        <taxon>Acanthamoebidae</taxon>
        <taxon>Acanthamoeba</taxon>
    </lineage>
</organism>
<evidence type="ECO:0000313" key="4">
    <source>
        <dbReference type="Proteomes" id="UP000011083"/>
    </source>
</evidence>
<name>L8HCG8_ACACF</name>
<dbReference type="KEGG" id="acan:ACA1_397960"/>
<dbReference type="Pfam" id="PF24681">
    <property type="entry name" value="Kelch_KLHDC2_KLHL20_DRC7"/>
    <property type="match status" value="1"/>
</dbReference>
<evidence type="ECO:0000256" key="1">
    <source>
        <dbReference type="ARBA" id="ARBA00022441"/>
    </source>
</evidence>
<dbReference type="RefSeq" id="XP_004351667.1">
    <property type="nucleotide sequence ID" value="XM_004351615.1"/>
</dbReference>
<dbReference type="PANTHER" id="PTHR46093:SF18">
    <property type="entry name" value="FIBRONECTIN TYPE-III DOMAIN-CONTAINING PROTEIN"/>
    <property type="match status" value="1"/>
</dbReference>
<dbReference type="VEuPathDB" id="AmoebaDB:ACA1_397960"/>
<protein>
    <submittedName>
        <fullName evidence="3">Rab9, putative</fullName>
    </submittedName>
</protein>
<dbReference type="PANTHER" id="PTHR46093">
    <property type="entry name" value="ACYL-COA-BINDING DOMAIN-CONTAINING PROTEIN 5"/>
    <property type="match status" value="1"/>
</dbReference>